<dbReference type="CDD" id="cd05466">
    <property type="entry name" value="PBP2_LTTR_substrate"/>
    <property type="match status" value="1"/>
</dbReference>
<evidence type="ECO:0000313" key="6">
    <source>
        <dbReference type="EMBL" id="BBG29874.1"/>
    </source>
</evidence>
<evidence type="ECO:0000256" key="2">
    <source>
        <dbReference type="ARBA" id="ARBA00023015"/>
    </source>
</evidence>
<accession>A0A348HE22</accession>
<sequence length="305" mass="34348">MDTQGLRAFIAVAEAHSFSTAAEHLHLTQSAVSKRVATLEHQLGKRLFDRIGRQVRLTEAGQRLLPRAHQILELMDDTQRSLQHEQHEITGRLTLGTSHHIGLHRLPSILRQFRQRYPNVQLDLRFLDSEDAYHGIKEGELELAVVTLAPNEDARYAVMPLWCDRLCFVTSHDDPLCSQQPLTLETLSQHDAVLPNPLTFTRSLIMDRFTRAHLAPRVVMATHYLETLKMMASVGLGWSLLPDTMVDDSVTRLTVDCPPIERYLGALHHRDRTLSAAAKQMLALLSATQDSTINSNIPSPQNNKG</sequence>
<keyword evidence="7" id="KW-1185">Reference proteome</keyword>
<dbReference type="GO" id="GO:0000976">
    <property type="term" value="F:transcription cis-regulatory region binding"/>
    <property type="evidence" value="ECO:0007669"/>
    <property type="project" value="TreeGrafter"/>
</dbReference>
<evidence type="ECO:0000256" key="1">
    <source>
        <dbReference type="ARBA" id="ARBA00009437"/>
    </source>
</evidence>
<dbReference type="InterPro" id="IPR000847">
    <property type="entry name" value="LysR_HTH_N"/>
</dbReference>
<dbReference type="SUPFAM" id="SSF46785">
    <property type="entry name" value="Winged helix' DNA-binding domain"/>
    <property type="match status" value="1"/>
</dbReference>
<dbReference type="Proteomes" id="UP000267342">
    <property type="component" value="Chromosome"/>
</dbReference>
<dbReference type="PRINTS" id="PR00039">
    <property type="entry name" value="HTHLYSR"/>
</dbReference>
<dbReference type="FunFam" id="1.10.10.10:FF:000001">
    <property type="entry name" value="LysR family transcriptional regulator"/>
    <property type="match status" value="1"/>
</dbReference>
<dbReference type="AlphaFoldDB" id="A0A348HE22"/>
<feature type="domain" description="HTH lysR-type" evidence="5">
    <location>
        <begin position="1"/>
        <end position="58"/>
    </location>
</feature>
<name>A0A348HE22_9GAMM</name>
<dbReference type="STRING" id="1123510.GCA_000620025_02331"/>
<proteinExistence type="inferred from homology"/>
<protein>
    <submittedName>
        <fullName evidence="6">Transcriptional regulator, LysR family</fullName>
    </submittedName>
</protein>
<dbReference type="InterPro" id="IPR036388">
    <property type="entry name" value="WH-like_DNA-bd_sf"/>
</dbReference>
<dbReference type="PROSITE" id="PS50931">
    <property type="entry name" value="HTH_LYSR"/>
    <property type="match status" value="1"/>
</dbReference>
<dbReference type="SUPFAM" id="SSF53850">
    <property type="entry name" value="Periplasmic binding protein-like II"/>
    <property type="match status" value="1"/>
</dbReference>
<organism evidence="6 7">
    <name type="scientific">Zymobacter palmae</name>
    <dbReference type="NCBI Taxonomy" id="33074"/>
    <lineage>
        <taxon>Bacteria</taxon>
        <taxon>Pseudomonadati</taxon>
        <taxon>Pseudomonadota</taxon>
        <taxon>Gammaproteobacteria</taxon>
        <taxon>Oceanospirillales</taxon>
        <taxon>Halomonadaceae</taxon>
        <taxon>Zymobacter group</taxon>
        <taxon>Zymobacter</taxon>
    </lineage>
</organism>
<dbReference type="InterPro" id="IPR036390">
    <property type="entry name" value="WH_DNA-bd_sf"/>
</dbReference>
<dbReference type="EMBL" id="AP018933">
    <property type="protein sequence ID" value="BBG29874.1"/>
    <property type="molecule type" value="Genomic_DNA"/>
</dbReference>
<dbReference type="Pfam" id="PF03466">
    <property type="entry name" value="LysR_substrate"/>
    <property type="match status" value="1"/>
</dbReference>
<evidence type="ECO:0000256" key="3">
    <source>
        <dbReference type="ARBA" id="ARBA00023125"/>
    </source>
</evidence>
<dbReference type="RefSeq" id="WP_027705383.1">
    <property type="nucleotide sequence ID" value="NZ_AP018933.1"/>
</dbReference>
<gene>
    <name evidence="6" type="ORF">ZBT109_1113</name>
</gene>
<dbReference type="Gene3D" id="1.10.10.10">
    <property type="entry name" value="Winged helix-like DNA-binding domain superfamily/Winged helix DNA-binding domain"/>
    <property type="match status" value="1"/>
</dbReference>
<keyword evidence="3" id="KW-0238">DNA-binding</keyword>
<evidence type="ECO:0000313" key="7">
    <source>
        <dbReference type="Proteomes" id="UP000267342"/>
    </source>
</evidence>
<evidence type="ECO:0000256" key="4">
    <source>
        <dbReference type="ARBA" id="ARBA00023163"/>
    </source>
</evidence>
<dbReference type="InterPro" id="IPR005119">
    <property type="entry name" value="LysR_subst-bd"/>
</dbReference>
<dbReference type="Pfam" id="PF00126">
    <property type="entry name" value="HTH_1"/>
    <property type="match status" value="1"/>
</dbReference>
<keyword evidence="2" id="KW-0805">Transcription regulation</keyword>
<dbReference type="KEGG" id="zpl:ZBT109_1113"/>
<reference evidence="6 7" key="1">
    <citation type="submission" date="2018-09" db="EMBL/GenBank/DDBJ databases">
        <title>Zymobacter palmae IAM14233 (=T109) whole genome analysis.</title>
        <authorList>
            <person name="Yanase H."/>
        </authorList>
    </citation>
    <scope>NUCLEOTIDE SEQUENCE [LARGE SCALE GENOMIC DNA]</scope>
    <source>
        <strain evidence="6 7">IAM14233</strain>
    </source>
</reference>
<comment type="similarity">
    <text evidence="1">Belongs to the LysR transcriptional regulatory family.</text>
</comment>
<dbReference type="Gene3D" id="3.40.190.290">
    <property type="match status" value="1"/>
</dbReference>
<dbReference type="OrthoDB" id="9803735at2"/>
<keyword evidence="4" id="KW-0804">Transcription</keyword>
<evidence type="ECO:0000259" key="5">
    <source>
        <dbReference type="PROSITE" id="PS50931"/>
    </source>
</evidence>
<dbReference type="GO" id="GO:0003700">
    <property type="term" value="F:DNA-binding transcription factor activity"/>
    <property type="evidence" value="ECO:0007669"/>
    <property type="project" value="InterPro"/>
</dbReference>
<dbReference type="PANTHER" id="PTHR30126:SF81">
    <property type="entry name" value="HTH-TYPE TRANSCRIPTIONAL REGULATOR ILVY"/>
    <property type="match status" value="1"/>
</dbReference>
<dbReference type="PANTHER" id="PTHR30126">
    <property type="entry name" value="HTH-TYPE TRANSCRIPTIONAL REGULATOR"/>
    <property type="match status" value="1"/>
</dbReference>